<dbReference type="PANTHER" id="PTHR19860">
    <property type="entry name" value="DDB1- AND CUL4-ASSOCIATED FACTOR 12-RELATED"/>
    <property type="match status" value="1"/>
</dbReference>
<feature type="repeat" description="TPR" evidence="2">
    <location>
        <begin position="1752"/>
        <end position="1785"/>
    </location>
</feature>
<dbReference type="SMART" id="SM01198">
    <property type="entry name" value="FBA"/>
    <property type="match status" value="1"/>
</dbReference>
<feature type="compositionally biased region" description="Polar residues" evidence="3">
    <location>
        <begin position="93"/>
        <end position="105"/>
    </location>
</feature>
<sequence>MGSGSSKKATPTILKGYRSESAKIIISAEKKTDEQLSISNGPEDKKTISSQIDSDEKKSSDVRNSEKDIAISSNTNGDDSKSVTNGIDGKSVKSPTHDVQNNDNKNTVDDPEFIKTIYCQCSSTWPSNCYGKLDFNINAYHGGCTALCFVSCAFSDKAEQSNVELRLIRSGFDCNHVEAESIAKMHAGHFGANNSQCVDEDGMLIADCIFGKNDIMLLTNDSRYGNLRNGVFVGMVEGEDQIALPVNVNGGENPRASGLSLVLCSGKNKETITGALYLIRLGLSGNNFQAKVLSGEDIFKFGVKDDGQLTVSGPKDSKFALFHNRNTLISHPGYTYVSQSQYIEGTDGGMLMEILTGHATLIILCSNSNGTEDSTASAVYHLSVSDGNIISTKELSGCHGPSYKKSDLWTFEIVAGQLLVTGPTGPCKYGVLTNIKAQSADLLRSINQDSCLATGEQTKTLGKVQATLNNINGNINKESELCIMMNHKIVRTIPVEELEKKADQFTFSYQWKKEEKVVGYHMIRVFAVRKHVKSGEDVYIELSGSPCSLTRQKPGVIYALNCGGPAYQDLNDIVYSSEHKQFANFSCDFLKGIRSKARGGVKKQAKLPASMLKSHDGFLYVITRTTFTQDEHDQRFHYQIKDLPNGKFKLRLHLATIPKELQLNGKSVGETLQKKILSSQKPGDLKGPTCYCVDIDVEIENNSLEVYSKSKDVYKHMDRLGAFALLDKTYKDEVISETTIKEEEVEKQKLADQVLPIDTVTTRKEMTVVGWSPNLLQNASGESGDMKHWNTQGNMKVSDRGGFGTEASFVTGHMWCSKYQEVNLLETFSAEYLDTAPDIQVFEMYRQGHCGGGFYCLTAQLMSENGKVLKEYTTGQIGSINVANAPWHEASVLFSDYGPGVRIVAFTSKGKDDKFWAGHYGPFMSAAQIRVRRESNPAKDDSFTDILLGDDSAKRPIIDKLVTTILTDNQDLLENFAEEEKMPVDKAFDNQTKITVNHDFVPSKQWQRQRQTRKKREIRVFVSSTFRDFKDEREEIIKKAFREINRMCTDRGVFFTYVDLRWGITKEQTSHGQTISICLQEIDRCRPYFICLMGDRFGWCQTEDKPDDVLNMSYDYAIENNPKLKWIDKFRYDTSVTQLEVFHGVLNDPDLVKNKCFFYLRDPPSKEDFSEEEYKRLISESEWHREHQDWLKDQVTKHKDLNVRTFKKPLEVSEYIKKDLERCLDDDFPKGTELSKLEQQREAHAAFSSARCRVYIGSQDYFTEINNNRSQNLTQPFVLLGESGCGKSALVANWVKQVEEAEPATFMFVHFIGSSADSANYIKLIRRLFGEIKVFFNFDMQIPSSDSILIHEIGKWLRMAGSLTKVVIVFDALNQLDSGEGELEGTEHDLDWIPSEIPPNVFVLMSTLPGRAMTACNQAGWPSMKVQPLQDSQKMQILTEYLEGIYGKTLNQQQKEMIVSVKQTSNPLYLKSLLDEVRMYGSFRTLTEKIQEYLSADTPQDLFAKILDRLEEDFEKGDNARKHLVRDTTTALWCANKGMSESEIVELLDVTSAVWSPFYLSLYENLVNRNGLLNFFHDHLRQAVEKKYLSDAEAKRNGYLRLANFFVSKETSNRTVEELPFLLTRANELDRLKTTVSDLDVFNRLSDNEDGIFELVKAWKTLGGFSLSGEAYMSALAKVPKSVIMENVPYYCKLYRNLGKFFLKLGLMEAAKTVNKTLIKQLEMNFGESHGTIVYDPFSQSWEYRCKHPDVITGLHDLGTVYRQLGEYDKAVSVYNDAINRQNRIRSPSQKLQLCEGLLGLSTVYIHKEDMFEAKILMTRALELATFVLGKKHHFVAAILTKARYNLLPDYLILIQHLGQLSYKQGRVDEALAYYMQDLKVTRSEVGTNHPRTAVVLNEIGLVYDDKNDVMAGQLYEAALTIILETYGNNYLGTGSIRYNLGAFYFGTNHFEKARFQFTESYKIHDMFLGDNHPDTIAVKEALNTVSAMTKTK</sequence>
<dbReference type="Proteomes" id="UP000507470">
    <property type="component" value="Unassembled WGS sequence"/>
</dbReference>
<dbReference type="SUPFAM" id="SSF49785">
    <property type="entry name" value="Galactose-binding domain-like"/>
    <property type="match status" value="1"/>
</dbReference>
<dbReference type="InterPro" id="IPR007397">
    <property type="entry name" value="F-box-assoc_dom"/>
</dbReference>
<dbReference type="SUPFAM" id="SSF52540">
    <property type="entry name" value="P-loop containing nucleoside triphosphate hydrolases"/>
    <property type="match status" value="1"/>
</dbReference>
<evidence type="ECO:0000256" key="3">
    <source>
        <dbReference type="SAM" id="MobiDB-lite"/>
    </source>
</evidence>
<dbReference type="GO" id="GO:0080008">
    <property type="term" value="C:Cul4-RING E3 ubiquitin ligase complex"/>
    <property type="evidence" value="ECO:0007669"/>
    <property type="project" value="TreeGrafter"/>
</dbReference>
<proteinExistence type="predicted"/>
<feature type="region of interest" description="Disordered" evidence="3">
    <location>
        <begin position="1"/>
        <end position="20"/>
    </location>
</feature>
<dbReference type="InterPro" id="IPR008979">
    <property type="entry name" value="Galactose-bd-like_sf"/>
</dbReference>
<dbReference type="SMART" id="SM00028">
    <property type="entry name" value="TPR"/>
    <property type="match status" value="4"/>
</dbReference>
<dbReference type="InterPro" id="IPR007111">
    <property type="entry name" value="NACHT_NTPase"/>
</dbReference>
<evidence type="ECO:0000313" key="6">
    <source>
        <dbReference type="Proteomes" id="UP000507470"/>
    </source>
</evidence>
<dbReference type="PANTHER" id="PTHR19860:SF17">
    <property type="entry name" value="FBA DOMAIN-CONTAINING PROTEIN"/>
    <property type="match status" value="1"/>
</dbReference>
<name>A0A6J7ZYV4_MYTCO</name>
<dbReference type="Pfam" id="PF05729">
    <property type="entry name" value="NACHT"/>
    <property type="match status" value="1"/>
</dbReference>
<dbReference type="Pfam" id="PF13271">
    <property type="entry name" value="DUF4062"/>
    <property type="match status" value="1"/>
</dbReference>
<keyword evidence="6" id="KW-1185">Reference proteome</keyword>
<dbReference type="InterPro" id="IPR025139">
    <property type="entry name" value="DUF4062"/>
</dbReference>
<feature type="domain" description="FBA" evidence="4">
    <location>
        <begin position="754"/>
        <end position="933"/>
    </location>
</feature>
<dbReference type="Pfam" id="PF13176">
    <property type="entry name" value="TPR_7"/>
    <property type="match status" value="1"/>
</dbReference>
<dbReference type="Gene3D" id="2.60.120.260">
    <property type="entry name" value="Galactose-binding domain-like"/>
    <property type="match status" value="1"/>
</dbReference>
<feature type="region of interest" description="Disordered" evidence="3">
    <location>
        <begin position="28"/>
        <end position="107"/>
    </location>
</feature>
<dbReference type="Gene3D" id="3.40.50.300">
    <property type="entry name" value="P-loop containing nucleotide triphosphate hydrolases"/>
    <property type="match status" value="1"/>
</dbReference>
<dbReference type="InterPro" id="IPR011990">
    <property type="entry name" value="TPR-like_helical_dom_sf"/>
</dbReference>
<reference evidence="5 6" key="1">
    <citation type="submission" date="2020-06" db="EMBL/GenBank/DDBJ databases">
        <authorList>
            <person name="Li R."/>
            <person name="Bekaert M."/>
        </authorList>
    </citation>
    <scope>NUCLEOTIDE SEQUENCE [LARGE SCALE GENOMIC DNA]</scope>
    <source>
        <strain evidence="6">wild</strain>
    </source>
</reference>
<evidence type="ECO:0000259" key="4">
    <source>
        <dbReference type="PROSITE" id="PS51114"/>
    </source>
</evidence>
<dbReference type="Pfam" id="PF13374">
    <property type="entry name" value="TPR_10"/>
    <property type="match status" value="1"/>
</dbReference>
<feature type="compositionally biased region" description="Basic and acidic residues" evidence="3">
    <location>
        <begin position="54"/>
        <end position="69"/>
    </location>
</feature>
<dbReference type="Pfam" id="PF04300">
    <property type="entry name" value="FBA"/>
    <property type="match status" value="1"/>
</dbReference>
<evidence type="ECO:0000256" key="1">
    <source>
        <dbReference type="ARBA" id="ARBA00022737"/>
    </source>
</evidence>
<feature type="compositionally biased region" description="Polar residues" evidence="3">
    <location>
        <begin position="71"/>
        <end position="85"/>
    </location>
</feature>
<dbReference type="InterPro" id="IPR019734">
    <property type="entry name" value="TPR_rpt"/>
</dbReference>
<accession>A0A6J7ZYV4</accession>
<gene>
    <name evidence="5" type="ORF">MCOR_2053</name>
</gene>
<dbReference type="PROSITE" id="PS50005">
    <property type="entry name" value="TPR"/>
    <property type="match status" value="1"/>
</dbReference>
<dbReference type="Gene3D" id="1.25.40.10">
    <property type="entry name" value="Tetratricopeptide repeat domain"/>
    <property type="match status" value="2"/>
</dbReference>
<dbReference type="OrthoDB" id="2325716at2759"/>
<evidence type="ECO:0000256" key="2">
    <source>
        <dbReference type="PROSITE-ProRule" id="PRU00339"/>
    </source>
</evidence>
<dbReference type="InterPro" id="IPR027417">
    <property type="entry name" value="P-loop_NTPase"/>
</dbReference>
<dbReference type="InterPro" id="IPR051191">
    <property type="entry name" value="DCAF12"/>
</dbReference>
<keyword evidence="2" id="KW-0802">TPR repeat</keyword>
<protein>
    <submittedName>
        <fullName evidence="5">NPHP3</fullName>
    </submittedName>
</protein>
<dbReference type="EMBL" id="CACVKT020000425">
    <property type="protein sequence ID" value="CAC5359029.1"/>
    <property type="molecule type" value="Genomic_DNA"/>
</dbReference>
<evidence type="ECO:0000313" key="5">
    <source>
        <dbReference type="EMBL" id="CAC5359029.1"/>
    </source>
</evidence>
<dbReference type="SUPFAM" id="SSF48452">
    <property type="entry name" value="TPR-like"/>
    <property type="match status" value="2"/>
</dbReference>
<dbReference type="PROSITE" id="PS51114">
    <property type="entry name" value="FBA"/>
    <property type="match status" value="1"/>
</dbReference>
<organism evidence="5 6">
    <name type="scientific">Mytilus coruscus</name>
    <name type="common">Sea mussel</name>
    <dbReference type="NCBI Taxonomy" id="42192"/>
    <lineage>
        <taxon>Eukaryota</taxon>
        <taxon>Metazoa</taxon>
        <taxon>Spiralia</taxon>
        <taxon>Lophotrochozoa</taxon>
        <taxon>Mollusca</taxon>
        <taxon>Bivalvia</taxon>
        <taxon>Autobranchia</taxon>
        <taxon>Pteriomorphia</taxon>
        <taxon>Mytilida</taxon>
        <taxon>Mytiloidea</taxon>
        <taxon>Mytilidae</taxon>
        <taxon>Mytilinae</taxon>
        <taxon>Mytilus</taxon>
    </lineage>
</organism>
<keyword evidence="1" id="KW-0677">Repeat</keyword>